<dbReference type="AlphaFoldDB" id="A0A9P4VQQ8"/>
<feature type="transmembrane region" description="Helical" evidence="2">
    <location>
        <begin position="26"/>
        <end position="50"/>
    </location>
</feature>
<evidence type="ECO:0000313" key="4">
    <source>
        <dbReference type="Proteomes" id="UP000799429"/>
    </source>
</evidence>
<reference evidence="3" key="1">
    <citation type="journal article" date="2020" name="Stud. Mycol.">
        <title>101 Dothideomycetes genomes: a test case for predicting lifestyles and emergence of pathogens.</title>
        <authorList>
            <person name="Haridas S."/>
            <person name="Albert R."/>
            <person name="Binder M."/>
            <person name="Bloem J."/>
            <person name="Labutti K."/>
            <person name="Salamov A."/>
            <person name="Andreopoulos B."/>
            <person name="Baker S."/>
            <person name="Barry K."/>
            <person name="Bills G."/>
            <person name="Bluhm B."/>
            <person name="Cannon C."/>
            <person name="Castanera R."/>
            <person name="Culley D."/>
            <person name="Daum C."/>
            <person name="Ezra D."/>
            <person name="Gonzalez J."/>
            <person name="Henrissat B."/>
            <person name="Kuo A."/>
            <person name="Liang C."/>
            <person name="Lipzen A."/>
            <person name="Lutzoni F."/>
            <person name="Magnuson J."/>
            <person name="Mondo S."/>
            <person name="Nolan M."/>
            <person name="Ohm R."/>
            <person name="Pangilinan J."/>
            <person name="Park H.-J."/>
            <person name="Ramirez L."/>
            <person name="Alfaro M."/>
            <person name="Sun H."/>
            <person name="Tritt A."/>
            <person name="Yoshinaga Y."/>
            <person name="Zwiers L.-H."/>
            <person name="Turgeon B."/>
            <person name="Goodwin S."/>
            <person name="Spatafora J."/>
            <person name="Crous P."/>
            <person name="Grigoriev I."/>
        </authorList>
    </citation>
    <scope>NUCLEOTIDE SEQUENCE</scope>
    <source>
        <strain evidence="3">CBS 101060</strain>
    </source>
</reference>
<protein>
    <submittedName>
        <fullName evidence="3">Uncharacterized protein</fullName>
    </submittedName>
</protein>
<evidence type="ECO:0000256" key="1">
    <source>
        <dbReference type="SAM" id="MobiDB-lite"/>
    </source>
</evidence>
<sequence>MSQSGSPSPTAAPSGEGAVDRSTRNLIIILSATLGVFLIILIIVIIRVCLRRRARRGIFLGRTVTPLDDATFESWRKPSMHVQRSEKDVEGLTEPTPPPMARLSYRSPSMEHSPEFHRPRTPSYARRPESTRSRERLHKGRRQSSVSIQDRPPTPYSPRKSLEEDASTWGTPQSTTQRPSHTHSHYPSVSDASDFDFGFSWNSRTFLNSLSTLPSSSEKL</sequence>
<evidence type="ECO:0000256" key="2">
    <source>
        <dbReference type="SAM" id="Phobius"/>
    </source>
</evidence>
<keyword evidence="2" id="KW-1133">Transmembrane helix</keyword>
<keyword evidence="2" id="KW-0812">Transmembrane</keyword>
<gene>
    <name evidence="3" type="ORF">M501DRAFT_389655</name>
</gene>
<feature type="region of interest" description="Disordered" evidence="1">
    <location>
        <begin position="78"/>
        <end position="188"/>
    </location>
</feature>
<keyword evidence="4" id="KW-1185">Reference proteome</keyword>
<dbReference type="EMBL" id="MU006090">
    <property type="protein sequence ID" value="KAF2842171.1"/>
    <property type="molecule type" value="Genomic_DNA"/>
</dbReference>
<accession>A0A9P4VQQ8</accession>
<keyword evidence="2" id="KW-0472">Membrane</keyword>
<dbReference type="OrthoDB" id="4120617at2759"/>
<evidence type="ECO:0000313" key="3">
    <source>
        <dbReference type="EMBL" id="KAF2842171.1"/>
    </source>
</evidence>
<name>A0A9P4VQQ8_9PEZI</name>
<proteinExistence type="predicted"/>
<dbReference type="Proteomes" id="UP000799429">
    <property type="component" value="Unassembled WGS sequence"/>
</dbReference>
<comment type="caution">
    <text evidence="3">The sequence shown here is derived from an EMBL/GenBank/DDBJ whole genome shotgun (WGS) entry which is preliminary data.</text>
</comment>
<organism evidence="3 4">
    <name type="scientific">Patellaria atrata CBS 101060</name>
    <dbReference type="NCBI Taxonomy" id="1346257"/>
    <lineage>
        <taxon>Eukaryota</taxon>
        <taxon>Fungi</taxon>
        <taxon>Dikarya</taxon>
        <taxon>Ascomycota</taxon>
        <taxon>Pezizomycotina</taxon>
        <taxon>Dothideomycetes</taxon>
        <taxon>Dothideomycetes incertae sedis</taxon>
        <taxon>Patellariales</taxon>
        <taxon>Patellariaceae</taxon>
        <taxon>Patellaria</taxon>
    </lineage>
</organism>
<feature type="compositionally biased region" description="Polar residues" evidence="1">
    <location>
        <begin position="168"/>
        <end position="188"/>
    </location>
</feature>